<keyword evidence="5" id="KW-0328">Glycosyltransferase</keyword>
<evidence type="ECO:0000256" key="10">
    <source>
        <dbReference type="ARBA" id="ARBA00023034"/>
    </source>
</evidence>
<dbReference type="AlphaFoldDB" id="A0ABD1JLA9"/>
<keyword evidence="6" id="KW-0808">Transferase</keyword>
<evidence type="ECO:0000256" key="4">
    <source>
        <dbReference type="ARBA" id="ARBA00012671"/>
    </source>
</evidence>
<keyword evidence="9" id="KW-1133">Transmembrane helix</keyword>
<feature type="domain" description="Glycosyltransferase family 18 catalytic" evidence="14">
    <location>
        <begin position="99"/>
        <end position="207"/>
    </location>
</feature>
<keyword evidence="16" id="KW-1185">Reference proteome</keyword>
<accession>A0ABD1JLA9</accession>
<evidence type="ECO:0000256" key="6">
    <source>
        <dbReference type="ARBA" id="ARBA00022679"/>
    </source>
</evidence>
<keyword evidence="11" id="KW-0472">Membrane</keyword>
<proteinExistence type="inferred from homology"/>
<comment type="subcellular location">
    <subcellularLocation>
        <location evidence="1">Golgi apparatus membrane</location>
        <topology evidence="1">Single-pass type II membrane protein</topology>
    </subcellularLocation>
</comment>
<evidence type="ECO:0000313" key="16">
    <source>
        <dbReference type="Proteomes" id="UP001591681"/>
    </source>
</evidence>
<sequence length="407" mass="45907">MGMCRWGGMEGVGGWIAPHRCHFLATRLCPGTPEGNPSPLFFCAFQRGAKTHAALPKHDGVIHIHSVGQKMRPVLATLLSSQEALANLANHSFITCPPQGKQGFLLILHRYMEVHGIVYYETQRPPKVPAFIKNHSLLPQHELQTLLHKAKLFIEFGFPYEGPAPLEAIANGCVFLQPQFRLPHSSLNHEFFRGKPTSRSILNQFPHCLCVSRRRHRPTEQFGHRDKFDRSGIKASLSQCSSLHYYSTAAPDPRPVLSPLPLPSHFYFPAELKAESNPDPSATAKTRGKDYFPFCAIMRIPFPVGQSSMDMCQGAGLVCEPAFFHFVSNKESLYPCPRLELQCDTVESEMNHIFPVFSTQRCKCGLQKEPLLFSCAGRSPRYRHLCPCRDFREGQVAVLRLLMMKRE</sequence>
<dbReference type="Proteomes" id="UP001591681">
    <property type="component" value="Unassembled WGS sequence"/>
</dbReference>
<evidence type="ECO:0000259" key="14">
    <source>
        <dbReference type="Pfam" id="PF15024"/>
    </source>
</evidence>
<dbReference type="InterPro" id="IPR026116">
    <property type="entry name" value="GT18_cat"/>
</dbReference>
<dbReference type="EC" id="2.4.1.155" evidence="4"/>
<feature type="domain" description="Glycosyltransferase family 18 catalytic" evidence="14">
    <location>
        <begin position="301"/>
        <end position="388"/>
    </location>
</feature>
<dbReference type="Pfam" id="PF15024">
    <property type="entry name" value="Glyco_transf_18"/>
    <property type="match status" value="2"/>
</dbReference>
<keyword evidence="10" id="KW-0333">Golgi apparatus</keyword>
<dbReference type="EMBL" id="JBHFQA010000015">
    <property type="protein sequence ID" value="KAL2087165.1"/>
    <property type="molecule type" value="Genomic_DNA"/>
</dbReference>
<evidence type="ECO:0000256" key="3">
    <source>
        <dbReference type="ARBA" id="ARBA00007477"/>
    </source>
</evidence>
<evidence type="ECO:0000256" key="12">
    <source>
        <dbReference type="ARBA" id="ARBA00023180"/>
    </source>
</evidence>
<evidence type="ECO:0000256" key="13">
    <source>
        <dbReference type="ARBA" id="ARBA00048243"/>
    </source>
</evidence>
<comment type="catalytic activity">
    <reaction evidence="13">
        <text>N(4)-{beta-D-GlcNAc-(1-&gt;2)-[beta-D-GlcNAc-(1-&gt;4)]-alpha-D-Man-(1-&gt;3)-[beta-D-GlcNAc-(1-&gt;2)-alpha-D-Man-(1-&gt;6)]-beta-D-Man-(1-&gt;4)-beta-D-GlcNAc-(1-&gt;4)-beta-D-GlcNAc}-L-asparaginyl-[protein] + UDP-N-acetyl-alpha-D-glucosamine = N(4)-{beta-D-GlcNAc-(1-&gt;2)-[beta-D-GlcNAc-(1-&gt;4)]-alpha-D-Man-(1-&gt;3)-[beta-D-GlcNAc-(1-&gt;2)-[beta-D-GlcNAc-(1-&gt;6)]-alpha-D-Man-(1-&gt;6)]-beta-D-Man-(1-&gt;4)-beta-D-GlcNAc-(1-&gt;4)-beta-D-GlcNAc}-L-asparaginyl-[protein] + UDP + H(+)</text>
        <dbReference type="Rhea" id="RHEA:16921"/>
        <dbReference type="Rhea" id="RHEA-COMP:14374"/>
        <dbReference type="Rhea" id="RHEA-COMP:14377"/>
        <dbReference type="ChEBI" id="CHEBI:15378"/>
        <dbReference type="ChEBI" id="CHEBI:57705"/>
        <dbReference type="ChEBI" id="CHEBI:58223"/>
        <dbReference type="ChEBI" id="CHEBI:139507"/>
        <dbReference type="ChEBI" id="CHEBI:139510"/>
        <dbReference type="EC" id="2.4.1.155"/>
    </reaction>
</comment>
<evidence type="ECO:0000256" key="8">
    <source>
        <dbReference type="ARBA" id="ARBA00022968"/>
    </source>
</evidence>
<keyword evidence="12" id="KW-0325">Glycoprotein</keyword>
<comment type="caution">
    <text evidence="15">The sequence shown here is derived from an EMBL/GenBank/DDBJ whole genome shotgun (WGS) entry which is preliminary data.</text>
</comment>
<keyword evidence="7" id="KW-0812">Transmembrane</keyword>
<evidence type="ECO:0000256" key="2">
    <source>
        <dbReference type="ARBA" id="ARBA00004922"/>
    </source>
</evidence>
<comment type="similarity">
    <text evidence="3">Belongs to the glycosyltransferase 18 family.</text>
</comment>
<keyword evidence="8" id="KW-0735">Signal-anchor</keyword>
<dbReference type="GO" id="GO:0030144">
    <property type="term" value="F:alpha-1,6-mannosylglycoprotein 6-beta-N-acetylglucosaminyltransferase activity"/>
    <property type="evidence" value="ECO:0007669"/>
    <property type="project" value="UniProtKB-EC"/>
</dbReference>
<evidence type="ECO:0000256" key="11">
    <source>
        <dbReference type="ARBA" id="ARBA00023136"/>
    </source>
</evidence>
<comment type="pathway">
    <text evidence="2">Protein modification; protein glycosylation.</text>
</comment>
<dbReference type="PANTHER" id="PTHR15075:SF6">
    <property type="entry name" value="ALPHA-1,6-MANNOSYLGLYCOPROTEIN 6-BETA-N-ACETYLGLUCOSAMINYLTRANSFERASE B"/>
    <property type="match status" value="1"/>
</dbReference>
<evidence type="ECO:0000256" key="9">
    <source>
        <dbReference type="ARBA" id="ARBA00022989"/>
    </source>
</evidence>
<organism evidence="15 16">
    <name type="scientific">Coilia grayii</name>
    <name type="common">Gray's grenadier anchovy</name>
    <dbReference type="NCBI Taxonomy" id="363190"/>
    <lineage>
        <taxon>Eukaryota</taxon>
        <taxon>Metazoa</taxon>
        <taxon>Chordata</taxon>
        <taxon>Craniata</taxon>
        <taxon>Vertebrata</taxon>
        <taxon>Euteleostomi</taxon>
        <taxon>Actinopterygii</taxon>
        <taxon>Neopterygii</taxon>
        <taxon>Teleostei</taxon>
        <taxon>Clupei</taxon>
        <taxon>Clupeiformes</taxon>
        <taxon>Clupeoidei</taxon>
        <taxon>Engraulidae</taxon>
        <taxon>Coilinae</taxon>
        <taxon>Coilia</taxon>
    </lineage>
</organism>
<protein>
    <recommendedName>
        <fullName evidence="4">alpha-1,6-mannosyl-glycoprotein 6-beta-N-acetylglucosaminyltransferase</fullName>
        <ecNumber evidence="4">2.4.1.155</ecNumber>
    </recommendedName>
</protein>
<evidence type="ECO:0000256" key="1">
    <source>
        <dbReference type="ARBA" id="ARBA00004323"/>
    </source>
</evidence>
<name>A0ABD1JLA9_9TELE</name>
<gene>
    <name evidence="15" type="ORF">ACEWY4_018224</name>
</gene>
<evidence type="ECO:0000256" key="5">
    <source>
        <dbReference type="ARBA" id="ARBA00022676"/>
    </source>
</evidence>
<evidence type="ECO:0000313" key="15">
    <source>
        <dbReference type="EMBL" id="KAL2087165.1"/>
    </source>
</evidence>
<reference evidence="15 16" key="1">
    <citation type="submission" date="2024-09" db="EMBL/GenBank/DDBJ databases">
        <title>A chromosome-level genome assembly of Gray's grenadier anchovy, Coilia grayii.</title>
        <authorList>
            <person name="Fu Z."/>
        </authorList>
    </citation>
    <scope>NUCLEOTIDE SEQUENCE [LARGE SCALE GENOMIC DNA]</scope>
    <source>
        <strain evidence="15">G4</strain>
        <tissue evidence="15">Muscle</tissue>
    </source>
</reference>
<dbReference type="PANTHER" id="PTHR15075">
    <property type="entry name" value="ALPHA-MANNOSIDE BETA-1,6-N-ACETYLGLUCOSAMINYLTRANSFERASE"/>
    <property type="match status" value="1"/>
</dbReference>
<dbReference type="InterPro" id="IPR052105">
    <property type="entry name" value="MGAT5_Glycosyltransferase"/>
</dbReference>
<dbReference type="GO" id="GO:0000139">
    <property type="term" value="C:Golgi membrane"/>
    <property type="evidence" value="ECO:0007669"/>
    <property type="project" value="UniProtKB-SubCell"/>
</dbReference>
<evidence type="ECO:0000256" key="7">
    <source>
        <dbReference type="ARBA" id="ARBA00022692"/>
    </source>
</evidence>